<evidence type="ECO:0000313" key="3">
    <source>
        <dbReference type="Proteomes" id="UP000241769"/>
    </source>
</evidence>
<feature type="compositionally biased region" description="Basic and acidic residues" evidence="1">
    <location>
        <begin position="61"/>
        <end position="89"/>
    </location>
</feature>
<organism evidence="2 3">
    <name type="scientific">Planoprotostelium fungivorum</name>
    <dbReference type="NCBI Taxonomy" id="1890364"/>
    <lineage>
        <taxon>Eukaryota</taxon>
        <taxon>Amoebozoa</taxon>
        <taxon>Evosea</taxon>
        <taxon>Variosea</taxon>
        <taxon>Cavosteliida</taxon>
        <taxon>Cavosteliaceae</taxon>
        <taxon>Planoprotostelium</taxon>
    </lineage>
</organism>
<keyword evidence="3" id="KW-1185">Reference proteome</keyword>
<comment type="caution">
    <text evidence="2">The sequence shown here is derived from an EMBL/GenBank/DDBJ whole genome shotgun (WGS) entry which is preliminary data.</text>
</comment>
<accession>A0A2P6N3V6</accession>
<feature type="compositionally biased region" description="Basic and acidic residues" evidence="1">
    <location>
        <begin position="415"/>
        <end position="424"/>
    </location>
</feature>
<dbReference type="AlphaFoldDB" id="A0A2P6N3V6"/>
<sequence length="438" mass="50657">MLQLSHKSDRRIPVPVFYRRRPKEDEKENHPNGSSLIHPATASIFPKTCDNHGSIQRKNQATREKEEGCKDYFSDNMCRDSKRTDDTQIDKGNGGDTKRNSTEESLVTRIMPLLVPPATQGRIMRNITVRTWEHANRYLKRLPIINIDEAATGEPTLIGGVYYRAFERHQAEEHYEMMRIIWGGRPDIKRSLVNHRSLGGMRAALGWRRNTRMGLGTYAFQRKVTEQDRERMLDMSRRMTKRVVSKARRHLPELTSDLEGFHKEHNMEAAASTFITEEYQACGHIDKDRTTFSIGLCGQRDETLRGGWFYIASYGVSIQLNDNTMWFFRGRDVHGTSLIRNLDTRYPRYSVVVVLPEKTARAFEAQTKQFESLQKAIEVEPVFEGFTEEEAGARMLHEIQRWKVGAKQKKAKKMKPNDVDDEKMALASFSSITQRQRA</sequence>
<reference evidence="2 3" key="1">
    <citation type="journal article" date="2018" name="Genome Biol. Evol.">
        <title>Multiple Roots of Fruiting Body Formation in Amoebozoa.</title>
        <authorList>
            <person name="Hillmann F."/>
            <person name="Forbes G."/>
            <person name="Novohradska S."/>
            <person name="Ferling I."/>
            <person name="Riege K."/>
            <person name="Groth M."/>
            <person name="Westermann M."/>
            <person name="Marz M."/>
            <person name="Spaller T."/>
            <person name="Winckler T."/>
            <person name="Schaap P."/>
            <person name="Glockner G."/>
        </authorList>
    </citation>
    <scope>NUCLEOTIDE SEQUENCE [LARGE SCALE GENOMIC DNA]</scope>
    <source>
        <strain evidence="2 3">Jena</strain>
    </source>
</reference>
<feature type="compositionally biased region" description="Basic and acidic residues" evidence="1">
    <location>
        <begin position="1"/>
        <end position="12"/>
    </location>
</feature>
<evidence type="ECO:0000313" key="2">
    <source>
        <dbReference type="EMBL" id="PRP78645.1"/>
    </source>
</evidence>
<proteinExistence type="predicted"/>
<feature type="region of interest" description="Disordered" evidence="1">
    <location>
        <begin position="407"/>
        <end position="438"/>
    </location>
</feature>
<dbReference type="InParanoid" id="A0A2P6N3V6"/>
<dbReference type="Proteomes" id="UP000241769">
    <property type="component" value="Unassembled WGS sequence"/>
</dbReference>
<feature type="region of interest" description="Disordered" evidence="1">
    <location>
        <begin position="1"/>
        <end position="103"/>
    </location>
</feature>
<dbReference type="EMBL" id="MDYQ01000212">
    <property type="protein sequence ID" value="PRP78645.1"/>
    <property type="molecule type" value="Genomic_DNA"/>
</dbReference>
<evidence type="ECO:0000256" key="1">
    <source>
        <dbReference type="SAM" id="MobiDB-lite"/>
    </source>
</evidence>
<dbReference type="OrthoDB" id="2378570at2759"/>
<protein>
    <submittedName>
        <fullName evidence="2">Uncharacterized protein</fullName>
    </submittedName>
</protein>
<name>A0A2P6N3V6_9EUKA</name>
<feature type="compositionally biased region" description="Polar residues" evidence="1">
    <location>
        <begin position="428"/>
        <end position="438"/>
    </location>
</feature>
<gene>
    <name evidence="2" type="ORF">PROFUN_13478</name>
</gene>